<organism evidence="1 2">
    <name type="scientific">Elysia crispata</name>
    <name type="common">lettuce slug</name>
    <dbReference type="NCBI Taxonomy" id="231223"/>
    <lineage>
        <taxon>Eukaryota</taxon>
        <taxon>Metazoa</taxon>
        <taxon>Spiralia</taxon>
        <taxon>Lophotrochozoa</taxon>
        <taxon>Mollusca</taxon>
        <taxon>Gastropoda</taxon>
        <taxon>Heterobranchia</taxon>
        <taxon>Euthyneura</taxon>
        <taxon>Panpulmonata</taxon>
        <taxon>Sacoglossa</taxon>
        <taxon>Placobranchoidea</taxon>
        <taxon>Plakobranchidae</taxon>
        <taxon>Elysia</taxon>
    </lineage>
</organism>
<gene>
    <name evidence="1" type="ORF">RRG08_016651</name>
</gene>
<dbReference type="EMBL" id="JAWDGP010004877">
    <property type="protein sequence ID" value="KAK3761507.1"/>
    <property type="molecule type" value="Genomic_DNA"/>
</dbReference>
<evidence type="ECO:0000313" key="1">
    <source>
        <dbReference type="EMBL" id="KAK3761507.1"/>
    </source>
</evidence>
<comment type="caution">
    <text evidence="1">The sequence shown here is derived from an EMBL/GenBank/DDBJ whole genome shotgun (WGS) entry which is preliminary data.</text>
</comment>
<name>A0AAE1D8U0_9GAST</name>
<dbReference type="AlphaFoldDB" id="A0AAE1D8U0"/>
<accession>A0AAE1D8U0</accession>
<reference evidence="1" key="1">
    <citation type="journal article" date="2023" name="G3 (Bethesda)">
        <title>A reference genome for the long-term kleptoplast-retaining sea slug Elysia crispata morphotype clarki.</title>
        <authorList>
            <person name="Eastman K.E."/>
            <person name="Pendleton A.L."/>
            <person name="Shaikh M.A."/>
            <person name="Suttiyut T."/>
            <person name="Ogas R."/>
            <person name="Tomko P."/>
            <person name="Gavelis G."/>
            <person name="Widhalm J.R."/>
            <person name="Wisecaver J.H."/>
        </authorList>
    </citation>
    <scope>NUCLEOTIDE SEQUENCE</scope>
    <source>
        <strain evidence="1">ECLA1</strain>
    </source>
</reference>
<keyword evidence="2" id="KW-1185">Reference proteome</keyword>
<protein>
    <submittedName>
        <fullName evidence="1">Uncharacterized protein</fullName>
    </submittedName>
</protein>
<dbReference type="Proteomes" id="UP001283361">
    <property type="component" value="Unassembled WGS sequence"/>
</dbReference>
<proteinExistence type="predicted"/>
<evidence type="ECO:0000313" key="2">
    <source>
        <dbReference type="Proteomes" id="UP001283361"/>
    </source>
</evidence>
<sequence length="93" mass="10523">MDWRNYESSGRQHANKSTMDRKLLSCKFPFFKASESHGDKDQVNSTSDGTIIMETRTKYTYLVLESYGDKDQVHLTSAGIIWGQGPSKPNLCS</sequence>